<dbReference type="EMBL" id="LAZR01012001">
    <property type="protein sequence ID" value="KKM48097.1"/>
    <property type="molecule type" value="Genomic_DNA"/>
</dbReference>
<organism evidence="1">
    <name type="scientific">marine sediment metagenome</name>
    <dbReference type="NCBI Taxonomy" id="412755"/>
    <lineage>
        <taxon>unclassified sequences</taxon>
        <taxon>metagenomes</taxon>
        <taxon>ecological metagenomes</taxon>
    </lineage>
</organism>
<comment type="caution">
    <text evidence="1">The sequence shown here is derived from an EMBL/GenBank/DDBJ whole genome shotgun (WGS) entry which is preliminary data.</text>
</comment>
<evidence type="ECO:0000313" key="1">
    <source>
        <dbReference type="EMBL" id="KKM48097.1"/>
    </source>
</evidence>
<proteinExistence type="predicted"/>
<gene>
    <name evidence="1" type="ORF">LCGC14_1558040</name>
</gene>
<name>A0A0F9LP90_9ZZZZ</name>
<dbReference type="AlphaFoldDB" id="A0A0F9LP90"/>
<protein>
    <submittedName>
        <fullName evidence="1">Uncharacterized protein</fullName>
    </submittedName>
</protein>
<sequence>MLFDDSFTIWELADKKISLKEALKIAAREFISDMVYDPLGLGNEESWWWCAAVLDVLQQEDWIREFKIVKKAPEDQQIESKEGVIY</sequence>
<reference evidence="1" key="1">
    <citation type="journal article" date="2015" name="Nature">
        <title>Complex archaea that bridge the gap between prokaryotes and eukaryotes.</title>
        <authorList>
            <person name="Spang A."/>
            <person name="Saw J.H."/>
            <person name="Jorgensen S.L."/>
            <person name="Zaremba-Niedzwiedzka K."/>
            <person name="Martijn J."/>
            <person name="Lind A.E."/>
            <person name="van Eijk R."/>
            <person name="Schleper C."/>
            <person name="Guy L."/>
            <person name="Ettema T.J."/>
        </authorList>
    </citation>
    <scope>NUCLEOTIDE SEQUENCE</scope>
</reference>
<accession>A0A0F9LP90</accession>